<feature type="domain" description="HAT C-terminal dimerisation" evidence="1">
    <location>
        <begin position="157"/>
        <end position="225"/>
    </location>
</feature>
<dbReference type="InterPro" id="IPR008906">
    <property type="entry name" value="HATC_C_dom"/>
</dbReference>
<dbReference type="GeneID" id="103308030"/>
<sequence length="251" mass="29339">MNYAAVISMSTQTINIFKEMRSDKKFDEMWDKVIEMAIENNIEPAQLPRKKKIPMRFGGGGHQPQKIQIKDYYRINIYFAVLDIIVKEIIDRFQENELEILDGLMNVFTNENPDEKLLDIVCKTYKFDNHELQAELKIFNRMFKSKQINSNNSLFQNKLDYMKQGEIKDGFPLLSEILKLLMTIPTNTASCERSFSCLRRLKTYLRSTMGQERLSDLAILQIERNRVIDSKIVIDEFNAAATVHGRRLSLI</sequence>
<dbReference type="GO" id="GO:0046983">
    <property type="term" value="F:protein dimerization activity"/>
    <property type="evidence" value="ECO:0007669"/>
    <property type="project" value="InterPro"/>
</dbReference>
<dbReference type="PANTHER" id="PTHR46289">
    <property type="entry name" value="52 KDA REPRESSOR OF THE INHIBITOR OF THE PROTEIN KINASE-LIKE PROTEIN-RELATED"/>
    <property type="match status" value="1"/>
</dbReference>
<evidence type="ECO:0000313" key="2">
    <source>
        <dbReference type="EnsemblMetazoa" id="XP_008178882.1"/>
    </source>
</evidence>
<organism evidence="2 3">
    <name type="scientific">Acyrthosiphon pisum</name>
    <name type="common">Pea aphid</name>
    <dbReference type="NCBI Taxonomy" id="7029"/>
    <lineage>
        <taxon>Eukaryota</taxon>
        <taxon>Metazoa</taxon>
        <taxon>Ecdysozoa</taxon>
        <taxon>Arthropoda</taxon>
        <taxon>Hexapoda</taxon>
        <taxon>Insecta</taxon>
        <taxon>Pterygota</taxon>
        <taxon>Neoptera</taxon>
        <taxon>Paraneoptera</taxon>
        <taxon>Hemiptera</taxon>
        <taxon>Sternorrhyncha</taxon>
        <taxon>Aphidomorpha</taxon>
        <taxon>Aphidoidea</taxon>
        <taxon>Aphididae</taxon>
        <taxon>Macrosiphini</taxon>
        <taxon>Acyrthosiphon</taxon>
    </lineage>
</organism>
<reference evidence="3" key="1">
    <citation type="submission" date="2010-06" db="EMBL/GenBank/DDBJ databases">
        <authorList>
            <person name="Jiang H."/>
            <person name="Abraham K."/>
            <person name="Ali S."/>
            <person name="Alsbrooks S.L."/>
            <person name="Anim B.N."/>
            <person name="Anosike U.S."/>
            <person name="Attaway T."/>
            <person name="Bandaranaike D.P."/>
            <person name="Battles P.K."/>
            <person name="Bell S.N."/>
            <person name="Bell A.V."/>
            <person name="Beltran B."/>
            <person name="Bickham C."/>
            <person name="Bustamante Y."/>
            <person name="Caleb T."/>
            <person name="Canada A."/>
            <person name="Cardenas V."/>
            <person name="Carter K."/>
            <person name="Chacko J."/>
            <person name="Chandrabose M.N."/>
            <person name="Chavez D."/>
            <person name="Chavez A."/>
            <person name="Chen L."/>
            <person name="Chu H.-S."/>
            <person name="Claassen K.J."/>
            <person name="Cockrell R."/>
            <person name="Collins M."/>
            <person name="Cooper J.A."/>
            <person name="Cree A."/>
            <person name="Curry S.M."/>
            <person name="Da Y."/>
            <person name="Dao M.D."/>
            <person name="Das B."/>
            <person name="Davila M.-L."/>
            <person name="Davy-Carroll L."/>
            <person name="Denson S."/>
            <person name="Dinh H."/>
            <person name="Ebong V.E."/>
            <person name="Edwards J.R."/>
            <person name="Egan A."/>
            <person name="El-Daye J."/>
            <person name="Escobedo L."/>
            <person name="Fernandez S."/>
            <person name="Fernando P.R."/>
            <person name="Flagg N."/>
            <person name="Forbes L.D."/>
            <person name="Fowler R.G."/>
            <person name="Fu Q."/>
            <person name="Gabisi R.A."/>
            <person name="Ganer J."/>
            <person name="Garbino Pronczuk A."/>
            <person name="Garcia R.M."/>
            <person name="Garner T."/>
            <person name="Garrett T.E."/>
            <person name="Gonzalez D.A."/>
            <person name="Hamid H."/>
            <person name="Hawkins E.S."/>
            <person name="Hirani K."/>
            <person name="Hogues M.E."/>
            <person name="Hollins B."/>
            <person name="Hsiao C.-H."/>
            <person name="Jabil R."/>
            <person name="James M.L."/>
            <person name="Jhangiani S.N."/>
            <person name="Johnson B."/>
            <person name="Johnson Q."/>
            <person name="Joshi V."/>
            <person name="Kalu J.B."/>
            <person name="Kam C."/>
            <person name="Kashfia A."/>
            <person name="Keebler J."/>
            <person name="Kisamo H."/>
            <person name="Kovar C.L."/>
            <person name="Lago L.A."/>
            <person name="Lai C.-Y."/>
            <person name="Laidlaw J."/>
            <person name="Lara F."/>
            <person name="Le T.-K."/>
            <person name="Lee S.L."/>
            <person name="Legall F.H."/>
            <person name="Lemon S.J."/>
            <person name="Lewis L.R."/>
            <person name="Li B."/>
            <person name="Liu Y."/>
            <person name="Liu Y.-S."/>
            <person name="Lopez J."/>
            <person name="Lozado R.J."/>
            <person name="Lu J."/>
            <person name="Madu R.C."/>
            <person name="Maheshwari M."/>
            <person name="Maheshwari R."/>
            <person name="Malloy K."/>
            <person name="Martinez E."/>
            <person name="Mathew T."/>
            <person name="Mercado I.C."/>
            <person name="Mercado C."/>
            <person name="Meyer B."/>
            <person name="Montgomery K."/>
            <person name="Morgan M.B."/>
            <person name="Munidasa M."/>
            <person name="Nazareth L.V."/>
            <person name="Nelson J."/>
            <person name="Ng B.M."/>
            <person name="Nguyen N.B."/>
            <person name="Nguyen P.Q."/>
            <person name="Nguyen T."/>
            <person name="Obregon M."/>
            <person name="Okwuonu G.O."/>
            <person name="Onwere C.G."/>
            <person name="Orozco G."/>
            <person name="Parra A."/>
            <person name="Patel S."/>
            <person name="Patil S."/>
            <person name="Perez A."/>
            <person name="Perez Y."/>
            <person name="Pham C."/>
            <person name="Primus E.L."/>
            <person name="Pu L.-L."/>
            <person name="Puazo M."/>
            <person name="Qin X."/>
            <person name="Quiroz J.B."/>
            <person name="Reese J."/>
            <person name="Richards S."/>
            <person name="Rives C.M."/>
            <person name="Robberts R."/>
            <person name="Ruiz S.J."/>
            <person name="Ruiz M.J."/>
            <person name="Santibanez J."/>
            <person name="Schneider B.W."/>
            <person name="Sisson I."/>
            <person name="Smith M."/>
            <person name="Sodergren E."/>
            <person name="Song X.-Z."/>
            <person name="Song B.B."/>
            <person name="Summersgill H."/>
            <person name="Thelus R."/>
            <person name="Thornton R.D."/>
            <person name="Trejos Z.Y."/>
            <person name="Usmani K."/>
            <person name="Vattathil S."/>
            <person name="Villasana D."/>
            <person name="Walker D.L."/>
            <person name="Wang S."/>
            <person name="Wang K."/>
            <person name="White C.S."/>
            <person name="Williams A.C."/>
            <person name="Williamson J."/>
            <person name="Wilson K."/>
            <person name="Woghiren I.O."/>
            <person name="Woodworth J.R."/>
            <person name="Worley K.C."/>
            <person name="Wright R.A."/>
            <person name="Wu W."/>
            <person name="Young L."/>
            <person name="Zhang L."/>
            <person name="Zhang J."/>
            <person name="Zhu Y."/>
            <person name="Muzny D.M."/>
            <person name="Weinstock G."/>
            <person name="Gibbs R.A."/>
        </authorList>
    </citation>
    <scope>NUCLEOTIDE SEQUENCE [LARGE SCALE GENOMIC DNA]</scope>
    <source>
        <strain evidence="3">LSR1</strain>
    </source>
</reference>
<name>A0A8R1X0K9_ACYPI</name>
<dbReference type="EnsemblMetazoa" id="XM_008180660.1">
    <property type="protein sequence ID" value="XP_008178882.1"/>
    <property type="gene ID" value="LOC103308030"/>
</dbReference>
<dbReference type="SUPFAM" id="SSF53098">
    <property type="entry name" value="Ribonuclease H-like"/>
    <property type="match status" value="1"/>
</dbReference>
<dbReference type="InterPro" id="IPR052958">
    <property type="entry name" value="IFN-induced_PKR_regulator"/>
</dbReference>
<dbReference type="OrthoDB" id="6624089at2759"/>
<reference evidence="2" key="2">
    <citation type="submission" date="2022-06" db="UniProtKB">
        <authorList>
            <consortium name="EnsemblMetazoa"/>
        </authorList>
    </citation>
    <scope>IDENTIFICATION</scope>
</reference>
<dbReference type="KEGG" id="api:103308030"/>
<accession>A0A8R1X0K9</accession>
<dbReference type="PANTHER" id="PTHR46289:SF14">
    <property type="entry name" value="DUF4371 DOMAIN-CONTAINING PROTEIN"/>
    <property type="match status" value="1"/>
</dbReference>
<evidence type="ECO:0000259" key="1">
    <source>
        <dbReference type="Pfam" id="PF05699"/>
    </source>
</evidence>
<dbReference type="Pfam" id="PF05699">
    <property type="entry name" value="Dimer_Tnp_hAT"/>
    <property type="match status" value="1"/>
</dbReference>
<dbReference type="RefSeq" id="XP_008178882.1">
    <property type="nucleotide sequence ID" value="XM_008180660.1"/>
</dbReference>
<proteinExistence type="predicted"/>
<keyword evidence="3" id="KW-1185">Reference proteome</keyword>
<dbReference type="InterPro" id="IPR012337">
    <property type="entry name" value="RNaseH-like_sf"/>
</dbReference>
<dbReference type="AlphaFoldDB" id="A0A8R1X0K9"/>
<evidence type="ECO:0000313" key="3">
    <source>
        <dbReference type="Proteomes" id="UP000007819"/>
    </source>
</evidence>
<protein>
    <recommendedName>
        <fullName evidence="1">HAT C-terminal dimerisation domain-containing protein</fullName>
    </recommendedName>
</protein>
<dbReference type="Proteomes" id="UP000007819">
    <property type="component" value="Chromosome A2"/>
</dbReference>